<dbReference type="STRING" id="158898.SAMN04488548_1344058"/>
<evidence type="ECO:0000256" key="1">
    <source>
        <dbReference type="SAM" id="Phobius"/>
    </source>
</evidence>
<gene>
    <name evidence="2" type="ORF">SAMN04488548_1344058</name>
</gene>
<dbReference type="GO" id="GO:0008654">
    <property type="term" value="P:phospholipid biosynthetic process"/>
    <property type="evidence" value="ECO:0007669"/>
    <property type="project" value="InterPro"/>
</dbReference>
<keyword evidence="1" id="KW-0812">Transmembrane</keyword>
<sequence>MPAEPGGLARDRQRARRSQRESVLDAWSELHGGIDPRDSFWVERWVLLSSACARPLVRLGATPNAITVCGAAVTAIAFAVTFAGRGWFAVAALVILLAAVLDGVDGAIAAQTGAATRWGRILDTLADRWSDIFLAGIVVMAGAPPWLGVVIAVLTLFLEGIRATAQAAGMVGPGAVTVWERPSRVILAVIATVMAAIVWQVGLSAGGAQALAAITAGIGAILAVIGVLQLLLAVFRQTRGLPA</sequence>
<dbReference type="Pfam" id="PF01066">
    <property type="entry name" value="CDP-OH_P_transf"/>
    <property type="match status" value="1"/>
</dbReference>
<name>A0A1H2KZD1_9ACTN</name>
<dbReference type="EMBL" id="FNLM01000034">
    <property type="protein sequence ID" value="SDU73902.1"/>
    <property type="molecule type" value="Genomic_DNA"/>
</dbReference>
<reference evidence="2 3" key="1">
    <citation type="submission" date="2016-10" db="EMBL/GenBank/DDBJ databases">
        <authorList>
            <person name="de Groot N.N."/>
        </authorList>
    </citation>
    <scope>NUCLEOTIDE SEQUENCE [LARGE SCALE GENOMIC DNA]</scope>
    <source>
        <strain evidence="2 3">DSM 44215</strain>
    </source>
</reference>
<dbReference type="Proteomes" id="UP000183180">
    <property type="component" value="Unassembled WGS sequence"/>
</dbReference>
<feature type="transmembrane region" description="Helical" evidence="1">
    <location>
        <begin position="211"/>
        <end position="235"/>
    </location>
</feature>
<keyword evidence="1" id="KW-0472">Membrane</keyword>
<dbReference type="GO" id="GO:0016020">
    <property type="term" value="C:membrane"/>
    <property type="evidence" value="ECO:0007669"/>
    <property type="project" value="InterPro"/>
</dbReference>
<protein>
    <submittedName>
        <fullName evidence="2">CDP-diacylglycerol--glycerol-3-phosphate 3-phosphatidyltransferase</fullName>
    </submittedName>
</protein>
<dbReference type="InterPro" id="IPR000462">
    <property type="entry name" value="CDP-OH_P_trans"/>
</dbReference>
<feature type="transmembrane region" description="Helical" evidence="1">
    <location>
        <begin position="132"/>
        <end position="158"/>
    </location>
</feature>
<evidence type="ECO:0000313" key="2">
    <source>
        <dbReference type="EMBL" id="SDU73902.1"/>
    </source>
</evidence>
<dbReference type="Gene3D" id="1.20.120.1760">
    <property type="match status" value="1"/>
</dbReference>
<feature type="transmembrane region" description="Helical" evidence="1">
    <location>
        <begin position="90"/>
        <end position="112"/>
    </location>
</feature>
<organism evidence="2 3">
    <name type="scientific">Gordonia westfalica</name>
    <dbReference type="NCBI Taxonomy" id="158898"/>
    <lineage>
        <taxon>Bacteria</taxon>
        <taxon>Bacillati</taxon>
        <taxon>Actinomycetota</taxon>
        <taxon>Actinomycetes</taxon>
        <taxon>Mycobacteriales</taxon>
        <taxon>Gordoniaceae</taxon>
        <taxon>Gordonia</taxon>
    </lineage>
</organism>
<accession>A0A1H2KZD1</accession>
<dbReference type="InterPro" id="IPR043130">
    <property type="entry name" value="CDP-OH_PTrfase_TM_dom"/>
</dbReference>
<evidence type="ECO:0000313" key="3">
    <source>
        <dbReference type="Proteomes" id="UP000183180"/>
    </source>
</evidence>
<keyword evidence="1" id="KW-1133">Transmembrane helix</keyword>
<feature type="transmembrane region" description="Helical" evidence="1">
    <location>
        <begin position="185"/>
        <end position="205"/>
    </location>
</feature>
<dbReference type="GO" id="GO:0016780">
    <property type="term" value="F:phosphotransferase activity, for other substituted phosphate groups"/>
    <property type="evidence" value="ECO:0007669"/>
    <property type="project" value="InterPro"/>
</dbReference>
<dbReference type="RefSeq" id="WP_084811882.1">
    <property type="nucleotide sequence ID" value="NZ_FNLM01000034.1"/>
</dbReference>
<dbReference type="OrthoDB" id="5195266at2"/>
<feature type="transmembrane region" description="Helical" evidence="1">
    <location>
        <begin position="65"/>
        <end position="83"/>
    </location>
</feature>
<proteinExistence type="predicted"/>
<keyword evidence="2" id="KW-0808">Transferase</keyword>
<dbReference type="AlphaFoldDB" id="A0A1H2KZD1"/>